<protein>
    <submittedName>
        <fullName evidence="2">Uncharacterized protein</fullName>
    </submittedName>
</protein>
<dbReference type="Proteomes" id="UP000650533">
    <property type="component" value="Chromosome 12"/>
</dbReference>
<sequence>MGQLSWEALLATELAVSEWHRPGQPDQRSNHAGAYRRNYSNKLQVGDRRKRLLTTCDLRRQAYRAEQYKGFSRRFDRQINRYRTFSHRQKERPTDRSRASTAPQSKALVEGVSLYREPTTVGFARLQVCAQRLRVRKGGD</sequence>
<accession>A0A8H8P6Z4</accession>
<evidence type="ECO:0000256" key="1">
    <source>
        <dbReference type="SAM" id="MobiDB-lite"/>
    </source>
</evidence>
<evidence type="ECO:0000313" key="2">
    <source>
        <dbReference type="EMBL" id="QRW24692.1"/>
    </source>
</evidence>
<proteinExistence type="predicted"/>
<gene>
    <name evidence="2" type="ORF">RhiXN_11604</name>
</gene>
<evidence type="ECO:0000313" key="3">
    <source>
        <dbReference type="Proteomes" id="UP000650533"/>
    </source>
</evidence>
<organism evidence="2 3">
    <name type="scientific">Rhizoctonia solani</name>
    <dbReference type="NCBI Taxonomy" id="456999"/>
    <lineage>
        <taxon>Eukaryota</taxon>
        <taxon>Fungi</taxon>
        <taxon>Dikarya</taxon>
        <taxon>Basidiomycota</taxon>
        <taxon>Agaricomycotina</taxon>
        <taxon>Agaricomycetes</taxon>
        <taxon>Cantharellales</taxon>
        <taxon>Ceratobasidiaceae</taxon>
        <taxon>Rhizoctonia</taxon>
    </lineage>
</organism>
<dbReference type="GeneID" id="67033882"/>
<dbReference type="RefSeq" id="XP_043184929.1">
    <property type="nucleotide sequence ID" value="XM_043331419.1"/>
</dbReference>
<dbReference type="EMBL" id="CP059669">
    <property type="protein sequence ID" value="QRW24692.1"/>
    <property type="molecule type" value="Genomic_DNA"/>
</dbReference>
<reference evidence="2" key="1">
    <citation type="submission" date="2020-05" db="EMBL/GenBank/DDBJ databases">
        <title>Evolutionary and genomic comparisons of hybrid uninucleate and nonhybrid Rhizoctonia fungi.</title>
        <authorList>
            <person name="Li C."/>
            <person name="Chen X."/>
        </authorList>
    </citation>
    <scope>NUCLEOTIDE SEQUENCE</scope>
    <source>
        <strain evidence="2">AG-1 IA</strain>
    </source>
</reference>
<feature type="region of interest" description="Disordered" evidence="1">
    <location>
        <begin position="83"/>
        <end position="105"/>
    </location>
</feature>
<name>A0A8H8P6Z4_9AGAM</name>
<feature type="region of interest" description="Disordered" evidence="1">
    <location>
        <begin position="20"/>
        <end position="41"/>
    </location>
</feature>
<dbReference type="AlphaFoldDB" id="A0A8H8P6Z4"/>
<dbReference type="KEGG" id="rsx:RhiXN_11604"/>